<reference evidence="15" key="1">
    <citation type="submission" date="2020-05" db="EMBL/GenBank/DDBJ databases">
        <title>WGS assembly of Panicum virgatum.</title>
        <authorList>
            <person name="Lovell J.T."/>
            <person name="Jenkins J."/>
            <person name="Shu S."/>
            <person name="Juenger T.E."/>
            <person name="Schmutz J."/>
        </authorList>
    </citation>
    <scope>NUCLEOTIDE SEQUENCE</scope>
    <source>
        <strain evidence="15">AP13</strain>
    </source>
</reference>
<dbReference type="Gene3D" id="3.30.530.20">
    <property type="match status" value="1"/>
</dbReference>
<dbReference type="PROSITE" id="PS00027">
    <property type="entry name" value="HOMEOBOX_1"/>
    <property type="match status" value="1"/>
</dbReference>
<dbReference type="SMART" id="SM00234">
    <property type="entry name" value="START"/>
    <property type="match status" value="1"/>
</dbReference>
<dbReference type="InterPro" id="IPR023393">
    <property type="entry name" value="START-like_dom_sf"/>
</dbReference>
<dbReference type="EMBL" id="CM029049">
    <property type="protein sequence ID" value="KAG2574923.1"/>
    <property type="molecule type" value="Genomic_DNA"/>
</dbReference>
<comment type="similarity">
    <text evidence="2">Belongs to the HD-ZIP homeobox family. Class IV subfamily.</text>
</comment>
<dbReference type="PROSITE" id="PS50071">
    <property type="entry name" value="HOMEOBOX_2"/>
    <property type="match status" value="1"/>
</dbReference>
<dbReference type="Pfam" id="PF25797">
    <property type="entry name" value="PDF2_C"/>
    <property type="match status" value="2"/>
</dbReference>
<dbReference type="PANTHER" id="PTHR45654">
    <property type="entry name" value="HOMEOBOX-LEUCINE ZIPPER PROTEIN MERISTEM L1"/>
    <property type="match status" value="1"/>
</dbReference>
<organism evidence="15 16">
    <name type="scientific">Panicum virgatum</name>
    <name type="common">Blackwell switchgrass</name>
    <dbReference type="NCBI Taxonomy" id="38727"/>
    <lineage>
        <taxon>Eukaryota</taxon>
        <taxon>Viridiplantae</taxon>
        <taxon>Streptophyta</taxon>
        <taxon>Embryophyta</taxon>
        <taxon>Tracheophyta</taxon>
        <taxon>Spermatophyta</taxon>
        <taxon>Magnoliopsida</taxon>
        <taxon>Liliopsida</taxon>
        <taxon>Poales</taxon>
        <taxon>Poaceae</taxon>
        <taxon>PACMAD clade</taxon>
        <taxon>Panicoideae</taxon>
        <taxon>Panicodae</taxon>
        <taxon>Paniceae</taxon>
        <taxon>Panicinae</taxon>
        <taxon>Panicum</taxon>
        <taxon>Panicum sect. Hiantes</taxon>
    </lineage>
</organism>
<keyword evidence="6 9" id="KW-0371">Homeobox</keyword>
<feature type="domain" description="START" evidence="14">
    <location>
        <begin position="296"/>
        <end position="529"/>
    </location>
</feature>
<dbReference type="Pfam" id="PF01852">
    <property type="entry name" value="START"/>
    <property type="match status" value="1"/>
</dbReference>
<dbReference type="AlphaFoldDB" id="A0A8T0QLW2"/>
<feature type="coiled-coil region" evidence="11">
    <location>
        <begin position="154"/>
        <end position="188"/>
    </location>
</feature>
<evidence type="ECO:0000259" key="14">
    <source>
        <dbReference type="PROSITE" id="PS50848"/>
    </source>
</evidence>
<dbReference type="InterPro" id="IPR042160">
    <property type="entry name" value="HD-Zip_IV"/>
</dbReference>
<keyword evidence="7" id="KW-0804">Transcription</keyword>
<dbReference type="GO" id="GO:0005634">
    <property type="term" value="C:nucleus"/>
    <property type="evidence" value="ECO:0007669"/>
    <property type="project" value="UniProtKB-SubCell"/>
</dbReference>
<dbReference type="InterPro" id="IPR057993">
    <property type="entry name" value="HD-Zip_IV_C"/>
</dbReference>
<dbReference type="SMART" id="SM00389">
    <property type="entry name" value="HOX"/>
    <property type="match status" value="1"/>
</dbReference>
<evidence type="ECO:0000256" key="12">
    <source>
        <dbReference type="SAM" id="MobiDB-lite"/>
    </source>
</evidence>
<dbReference type="FunFam" id="1.10.10.60:FF:000229">
    <property type="entry name" value="Homeobox-leucine zipper protein HDG1"/>
    <property type="match status" value="1"/>
</dbReference>
<dbReference type="PROSITE" id="PS50848">
    <property type="entry name" value="START"/>
    <property type="match status" value="1"/>
</dbReference>
<feature type="domain" description="Homeobox" evidence="13">
    <location>
        <begin position="102"/>
        <end position="162"/>
    </location>
</feature>
<evidence type="ECO:0000256" key="9">
    <source>
        <dbReference type="PROSITE-ProRule" id="PRU00108"/>
    </source>
</evidence>
<keyword evidence="8 9" id="KW-0539">Nucleus</keyword>
<dbReference type="SUPFAM" id="SSF55961">
    <property type="entry name" value="Bet v1-like"/>
    <property type="match status" value="2"/>
</dbReference>
<evidence type="ECO:0000256" key="4">
    <source>
        <dbReference type="ARBA" id="ARBA00023054"/>
    </source>
</evidence>
<evidence type="ECO:0000256" key="10">
    <source>
        <dbReference type="RuleBase" id="RU000682"/>
    </source>
</evidence>
<dbReference type="Gene3D" id="1.10.10.60">
    <property type="entry name" value="Homeodomain-like"/>
    <property type="match status" value="1"/>
</dbReference>
<dbReference type="GO" id="GO:0003677">
    <property type="term" value="F:DNA binding"/>
    <property type="evidence" value="ECO:0007669"/>
    <property type="project" value="UniProtKB-UniRule"/>
</dbReference>
<dbReference type="SUPFAM" id="SSF46689">
    <property type="entry name" value="Homeodomain-like"/>
    <property type="match status" value="1"/>
</dbReference>
<evidence type="ECO:0000313" key="15">
    <source>
        <dbReference type="EMBL" id="KAG2574923.1"/>
    </source>
</evidence>
<dbReference type="CDD" id="cd08875">
    <property type="entry name" value="START_ArGLABRA2_like"/>
    <property type="match status" value="1"/>
</dbReference>
<dbReference type="Proteomes" id="UP000823388">
    <property type="component" value="Chromosome 7K"/>
</dbReference>
<dbReference type="InterPro" id="IPR017970">
    <property type="entry name" value="Homeobox_CS"/>
</dbReference>
<dbReference type="GO" id="GO:0000981">
    <property type="term" value="F:DNA-binding transcription factor activity, RNA polymerase II-specific"/>
    <property type="evidence" value="ECO:0007669"/>
    <property type="project" value="InterPro"/>
</dbReference>
<dbReference type="InterPro" id="IPR009057">
    <property type="entry name" value="Homeodomain-like_sf"/>
</dbReference>
<protein>
    <submittedName>
        <fullName evidence="15">Uncharacterized protein</fullName>
    </submittedName>
</protein>
<dbReference type="GO" id="GO:0008289">
    <property type="term" value="F:lipid binding"/>
    <property type="evidence" value="ECO:0007669"/>
    <property type="project" value="InterPro"/>
</dbReference>
<evidence type="ECO:0000256" key="7">
    <source>
        <dbReference type="ARBA" id="ARBA00023163"/>
    </source>
</evidence>
<evidence type="ECO:0000256" key="2">
    <source>
        <dbReference type="ARBA" id="ARBA00006789"/>
    </source>
</evidence>
<dbReference type="GO" id="GO:0030154">
    <property type="term" value="P:cell differentiation"/>
    <property type="evidence" value="ECO:0007669"/>
    <property type="project" value="UniProtKB-ARBA"/>
</dbReference>
<dbReference type="FunFam" id="3.30.530.20:FF:000026">
    <property type="entry name" value="Homeobox-leucine zipper protein GLABRA 2"/>
    <property type="match status" value="1"/>
</dbReference>
<evidence type="ECO:0000256" key="6">
    <source>
        <dbReference type="ARBA" id="ARBA00023155"/>
    </source>
</evidence>
<dbReference type="Pfam" id="PF00046">
    <property type="entry name" value="Homeodomain"/>
    <property type="match status" value="1"/>
</dbReference>
<evidence type="ECO:0000256" key="1">
    <source>
        <dbReference type="ARBA" id="ARBA00004123"/>
    </source>
</evidence>
<feature type="DNA-binding region" description="Homeobox" evidence="9">
    <location>
        <begin position="104"/>
        <end position="163"/>
    </location>
</feature>
<evidence type="ECO:0000259" key="13">
    <source>
        <dbReference type="PROSITE" id="PS50071"/>
    </source>
</evidence>
<sequence>MMIPARHMPPMIGRSSAAAAYGSSSALSLGQPNLLDNHPQLQQALQQQHLLDQIPATTAESGDNMMRGGRSSDLLGDEFESKSGSENVDGVSVDDQDPNQPPSKKKRYHRHTQHQIQELEAFFKECPHPDDKQRKELSRELRLEPLQVKFWFQNKRTQMKNQHERQENSQLRAENEKLRAENMRYKEALSSASCPNCGGPAALGEMSFDEHHLRIENARLHEEIDRISAIAAKYVGKPMVSFPVLSSPLAAARASPLDIGVGAAAAAAAAAYGVTDIFGGVAAGAAGELLRGAAQSGADKPMIVELAVAAMEELVQMAQLDEPLWNAPGVDGSIETLNEEEYSRMFSRGLGPKQYGLKSEASRDSSVVIMTHANLVEILMDVNQYATMFSSIVSRAATLEVLSTGVAGNYNGALQVMSVEFQVPSPLVPTRESYFVRYCKQNADGTWAVVDVSLDSLRPGSVLKCRRRPSGCLIQEMPNGYSKVTWVEHVEVDDRSVHNIYKLLVNSGLAFGARRWVGTLDRQCERLASVLASNIPTSDIGVITSSEGRKSMLKLAERMVMSFCGGVTASAAHQWTTLSGSGAEDVRVMTRKSVDDPGRPPGIVLNAATSFWLPVPPKRVFDFLRDESSRSEWDILSNGGIVQEMAHIANGRDHGNCVSLLRVNVSQMHSDPIDSSWIHGNVGRLSVDCVCGYSLLQSTNSNQSNMLILQESCTDSSGSYVIYAPVDVVAMNVVLNGGDPDYVALLPSGFAILPDGPARGNMQGEGGVGSGGSLLTVAFQILVDSVPTAKLSLGSVATVNSLIACTVERIKAAVSGESNPQ</sequence>
<dbReference type="PANTHER" id="PTHR45654:SF77">
    <property type="entry name" value="HOMEOBOX-LEUCINE ZIPPER PROTEIN MERISTEM L1"/>
    <property type="match status" value="1"/>
</dbReference>
<evidence type="ECO:0000256" key="8">
    <source>
        <dbReference type="ARBA" id="ARBA00023242"/>
    </source>
</evidence>
<comment type="subcellular location">
    <subcellularLocation>
        <location evidence="1 9 10">Nucleus</location>
    </subcellularLocation>
</comment>
<feature type="compositionally biased region" description="Basic residues" evidence="12">
    <location>
        <begin position="103"/>
        <end position="113"/>
    </location>
</feature>
<evidence type="ECO:0000256" key="11">
    <source>
        <dbReference type="SAM" id="Coils"/>
    </source>
</evidence>
<dbReference type="CDD" id="cd14686">
    <property type="entry name" value="bZIP"/>
    <property type="match status" value="1"/>
</dbReference>
<evidence type="ECO:0000256" key="5">
    <source>
        <dbReference type="ARBA" id="ARBA00023125"/>
    </source>
</evidence>
<evidence type="ECO:0000256" key="3">
    <source>
        <dbReference type="ARBA" id="ARBA00023015"/>
    </source>
</evidence>
<dbReference type="InterPro" id="IPR002913">
    <property type="entry name" value="START_lipid-bd_dom"/>
</dbReference>
<accession>A0A8T0QLW2</accession>
<proteinExistence type="inferred from homology"/>
<feature type="region of interest" description="Disordered" evidence="12">
    <location>
        <begin position="58"/>
        <end position="114"/>
    </location>
</feature>
<dbReference type="InterPro" id="IPR001356">
    <property type="entry name" value="HD"/>
</dbReference>
<keyword evidence="4 11" id="KW-0175">Coiled coil</keyword>
<comment type="caution">
    <text evidence="15">The sequence shown here is derived from an EMBL/GenBank/DDBJ whole genome shotgun (WGS) entry which is preliminary data.</text>
</comment>
<keyword evidence="3" id="KW-0805">Transcription regulation</keyword>
<keyword evidence="16" id="KW-1185">Reference proteome</keyword>
<evidence type="ECO:0000313" key="16">
    <source>
        <dbReference type="Proteomes" id="UP000823388"/>
    </source>
</evidence>
<gene>
    <name evidence="15" type="ORF">PVAP13_7KG395300</name>
</gene>
<keyword evidence="5 9" id="KW-0238">DNA-binding</keyword>
<name>A0A8T0QLW2_PANVG</name>
<dbReference type="CDD" id="cd00086">
    <property type="entry name" value="homeodomain"/>
    <property type="match status" value="1"/>
</dbReference>